<dbReference type="Proteomes" id="UP001152622">
    <property type="component" value="Chromosome 2"/>
</dbReference>
<name>A0A9Q1G2D1_SYNKA</name>
<organism evidence="1 2">
    <name type="scientific">Synaphobranchus kaupii</name>
    <name type="common">Kaup's arrowtooth eel</name>
    <dbReference type="NCBI Taxonomy" id="118154"/>
    <lineage>
        <taxon>Eukaryota</taxon>
        <taxon>Metazoa</taxon>
        <taxon>Chordata</taxon>
        <taxon>Craniata</taxon>
        <taxon>Vertebrata</taxon>
        <taxon>Euteleostomi</taxon>
        <taxon>Actinopterygii</taxon>
        <taxon>Neopterygii</taxon>
        <taxon>Teleostei</taxon>
        <taxon>Anguilliformes</taxon>
        <taxon>Synaphobranchidae</taxon>
        <taxon>Synaphobranchus</taxon>
    </lineage>
</organism>
<dbReference type="EMBL" id="JAINUF010000002">
    <property type="protein sequence ID" value="KAJ8374198.1"/>
    <property type="molecule type" value="Genomic_DNA"/>
</dbReference>
<comment type="caution">
    <text evidence="1">The sequence shown here is derived from an EMBL/GenBank/DDBJ whole genome shotgun (WGS) entry which is preliminary data.</text>
</comment>
<evidence type="ECO:0000313" key="2">
    <source>
        <dbReference type="Proteomes" id="UP001152622"/>
    </source>
</evidence>
<evidence type="ECO:0000313" key="1">
    <source>
        <dbReference type="EMBL" id="KAJ8374198.1"/>
    </source>
</evidence>
<protein>
    <submittedName>
        <fullName evidence="1">Uncharacterized protein</fullName>
    </submittedName>
</protein>
<sequence length="84" mass="9243">MGAVHQAFTKQAAMQPSIGVEEQRQRTSSARQQILPLLSPWRGEKRHSVTGNVTHHACLLLGMLSTYVAQDRLSVTPAGFLEIC</sequence>
<proteinExistence type="predicted"/>
<dbReference type="AlphaFoldDB" id="A0A9Q1G2D1"/>
<accession>A0A9Q1G2D1</accession>
<gene>
    <name evidence="1" type="ORF">SKAU_G00047780</name>
</gene>
<keyword evidence="2" id="KW-1185">Reference proteome</keyword>
<reference evidence="1" key="1">
    <citation type="journal article" date="2023" name="Science">
        <title>Genome structures resolve the early diversification of teleost fishes.</title>
        <authorList>
            <person name="Parey E."/>
            <person name="Louis A."/>
            <person name="Montfort J."/>
            <person name="Bouchez O."/>
            <person name="Roques C."/>
            <person name="Iampietro C."/>
            <person name="Lluch J."/>
            <person name="Castinel A."/>
            <person name="Donnadieu C."/>
            <person name="Desvignes T."/>
            <person name="Floi Bucao C."/>
            <person name="Jouanno E."/>
            <person name="Wen M."/>
            <person name="Mejri S."/>
            <person name="Dirks R."/>
            <person name="Jansen H."/>
            <person name="Henkel C."/>
            <person name="Chen W.J."/>
            <person name="Zahm M."/>
            <person name="Cabau C."/>
            <person name="Klopp C."/>
            <person name="Thompson A.W."/>
            <person name="Robinson-Rechavi M."/>
            <person name="Braasch I."/>
            <person name="Lecointre G."/>
            <person name="Bobe J."/>
            <person name="Postlethwait J.H."/>
            <person name="Berthelot C."/>
            <person name="Roest Crollius H."/>
            <person name="Guiguen Y."/>
        </authorList>
    </citation>
    <scope>NUCLEOTIDE SEQUENCE</scope>
    <source>
        <strain evidence="1">WJC10195</strain>
    </source>
</reference>